<keyword evidence="4" id="KW-1185">Reference proteome</keyword>
<dbReference type="InterPro" id="IPR036397">
    <property type="entry name" value="RNaseH_sf"/>
</dbReference>
<dbReference type="InterPro" id="IPR029526">
    <property type="entry name" value="PGBD"/>
</dbReference>
<comment type="subcellular location">
    <subcellularLocation>
        <location evidence="1">Nucleus</location>
    </subcellularLocation>
</comment>
<name>A0A482VDE3_ASBVE</name>
<accession>A0A482VDE3</accession>
<dbReference type="SUPFAM" id="SSF46689">
    <property type="entry name" value="Homeodomain-like"/>
    <property type="match status" value="1"/>
</dbReference>
<comment type="caution">
    <text evidence="3">The sequence shown here is derived from an EMBL/GenBank/DDBJ whole genome shotgun (WGS) entry which is preliminary data.</text>
</comment>
<dbReference type="Proteomes" id="UP000292052">
    <property type="component" value="Unassembled WGS sequence"/>
</dbReference>
<dbReference type="STRING" id="1661398.A0A482VDE3"/>
<evidence type="ECO:0000256" key="1">
    <source>
        <dbReference type="ARBA" id="ARBA00004123"/>
    </source>
</evidence>
<dbReference type="EMBL" id="QDEB01111078">
    <property type="protein sequence ID" value="RZB49909.1"/>
    <property type="molecule type" value="Genomic_DNA"/>
</dbReference>
<dbReference type="Gene3D" id="3.30.420.10">
    <property type="entry name" value="Ribonuclease H-like superfamily/Ribonuclease H"/>
    <property type="match status" value="1"/>
</dbReference>
<dbReference type="GO" id="GO:0043565">
    <property type="term" value="F:sequence-specific DNA binding"/>
    <property type="evidence" value="ECO:0007669"/>
    <property type="project" value="TreeGrafter"/>
</dbReference>
<feature type="domain" description="PiggyBac transposable element-derived protein" evidence="2">
    <location>
        <begin position="216"/>
        <end position="277"/>
    </location>
</feature>
<dbReference type="OrthoDB" id="6731685at2759"/>
<protein>
    <submittedName>
        <fullName evidence="3">DDE Tnp 1 7 and/or HTH Tnp Tc3 2 domain containing protein</fullName>
    </submittedName>
</protein>
<evidence type="ECO:0000313" key="4">
    <source>
        <dbReference type="Proteomes" id="UP000292052"/>
    </source>
</evidence>
<dbReference type="Pfam" id="PF13843">
    <property type="entry name" value="DDE_Tnp_1_7"/>
    <property type="match status" value="1"/>
</dbReference>
<evidence type="ECO:0000313" key="3">
    <source>
        <dbReference type="EMBL" id="RZB49909.1"/>
    </source>
</evidence>
<organism evidence="3 4">
    <name type="scientific">Asbolus verrucosus</name>
    <name type="common">Desert ironclad beetle</name>
    <dbReference type="NCBI Taxonomy" id="1661398"/>
    <lineage>
        <taxon>Eukaryota</taxon>
        <taxon>Metazoa</taxon>
        <taxon>Ecdysozoa</taxon>
        <taxon>Arthropoda</taxon>
        <taxon>Hexapoda</taxon>
        <taxon>Insecta</taxon>
        <taxon>Pterygota</taxon>
        <taxon>Neoptera</taxon>
        <taxon>Endopterygota</taxon>
        <taxon>Coleoptera</taxon>
        <taxon>Polyphaga</taxon>
        <taxon>Cucujiformia</taxon>
        <taxon>Tenebrionidae</taxon>
        <taxon>Pimeliinae</taxon>
        <taxon>Asbolus</taxon>
    </lineage>
</organism>
<dbReference type="GO" id="GO:0005634">
    <property type="term" value="C:nucleus"/>
    <property type="evidence" value="ECO:0007669"/>
    <property type="project" value="UniProtKB-SubCell"/>
</dbReference>
<dbReference type="InterPro" id="IPR052638">
    <property type="entry name" value="PiggyBac_TE-derived"/>
</dbReference>
<gene>
    <name evidence="3" type="ORF">BDFB_006592</name>
</gene>
<dbReference type="PANTHER" id="PTHR47055:SF3">
    <property type="entry name" value="PHORBOL-ESTER_DAG-TYPE DOMAIN-CONTAINING PROTEIN"/>
    <property type="match status" value="1"/>
</dbReference>
<reference evidence="3 4" key="1">
    <citation type="submission" date="2017-03" db="EMBL/GenBank/DDBJ databases">
        <title>Genome of the blue death feigning beetle - Asbolus verrucosus.</title>
        <authorList>
            <person name="Rider S.D."/>
        </authorList>
    </citation>
    <scope>NUCLEOTIDE SEQUENCE [LARGE SCALE GENOMIC DNA]</scope>
    <source>
        <strain evidence="3">Butters</strain>
        <tissue evidence="3">Head and leg muscle</tissue>
    </source>
</reference>
<dbReference type="PANTHER" id="PTHR47055">
    <property type="entry name" value="DDE_TNP_1_7 DOMAIN-CONTAINING PROTEIN"/>
    <property type="match status" value="1"/>
</dbReference>
<dbReference type="InterPro" id="IPR009057">
    <property type="entry name" value="Homeodomain-like_sf"/>
</dbReference>
<proteinExistence type="predicted"/>
<sequence>MPRIRQLQQYSHITDFQKSQVVALKNQGVSYRIIGRQIGCNVMTVMRWWTRWTEEANVRRRNESGVALECHLHVKINVFYNKSNWKPLDCGYRASKIRSFGLRSYRPLLTLPLTPEHRARRLEWCRERSHWVQEWDHVVFSNESRFCLWTHDGRKRVRRFREKRQNPNFFAKRQTTRTPEVMMWGAICRGSRSPLVFTETNLTAASYIANVLEPICMFFDNFFTSIKLLADLRNKGYRATGTIRNNRILKTPLVSEKEVSKRNRGDHDFVFDEENKIFLVR</sequence>
<evidence type="ECO:0000259" key="2">
    <source>
        <dbReference type="Pfam" id="PF13843"/>
    </source>
</evidence>
<dbReference type="AlphaFoldDB" id="A0A482VDE3"/>